<feature type="domain" description="Type II secretion system protein GspE N-terminal" evidence="1">
    <location>
        <begin position="246"/>
        <end position="321"/>
    </location>
</feature>
<organism evidence="2 3">
    <name type="scientific">Dictyobacter arantiisoli</name>
    <dbReference type="NCBI Taxonomy" id="2014874"/>
    <lineage>
        <taxon>Bacteria</taxon>
        <taxon>Bacillati</taxon>
        <taxon>Chloroflexota</taxon>
        <taxon>Ktedonobacteria</taxon>
        <taxon>Ktedonobacterales</taxon>
        <taxon>Dictyobacteraceae</taxon>
        <taxon>Dictyobacter</taxon>
    </lineage>
</organism>
<dbReference type="InterPro" id="IPR007831">
    <property type="entry name" value="T2SS_GspE_N"/>
</dbReference>
<protein>
    <recommendedName>
        <fullName evidence="1">Type II secretion system protein GspE N-terminal domain-containing protein</fullName>
    </recommendedName>
</protein>
<proteinExistence type="predicted"/>
<sequence length="325" mass="36469">MRTATGAGPQLAVKLNKRATSRRFAGEPCTCVVLTPVEQRMQGVQAMEQWEGKNTTVPIAQELYAAMSTMIQSLFTHGETFSILLLHMSQLEASSLTTHYERRHYHASPDLLQQVLRNVRRVLRIDDKMFINGPGGAAIIFSQVDREGIRIIVERVYRSVSLLQAQTMTPPLTHETTIVFGYGTYPQPSASLDALYQQIEYCAYTVTFRPALVAHRRGVRSVPVLVSERQPDHKQPVGNASLTGAVPYLELPHVLPKRVKALLPYQIACEFHCAPVGYERQQLTVAMREPTNATMLTRLHEITGLTIFPVACEEQELNALLIHPW</sequence>
<dbReference type="EMBL" id="BIXY01000001">
    <property type="protein sequence ID" value="GCF06454.1"/>
    <property type="molecule type" value="Genomic_DNA"/>
</dbReference>
<evidence type="ECO:0000259" key="1">
    <source>
        <dbReference type="Pfam" id="PF05157"/>
    </source>
</evidence>
<evidence type="ECO:0000313" key="3">
    <source>
        <dbReference type="Proteomes" id="UP000322530"/>
    </source>
</evidence>
<dbReference type="SUPFAM" id="SSF160246">
    <property type="entry name" value="EspE N-terminal domain-like"/>
    <property type="match status" value="1"/>
</dbReference>
<dbReference type="InterPro" id="IPR037257">
    <property type="entry name" value="T2SS_E_N_sf"/>
</dbReference>
<evidence type="ECO:0000313" key="2">
    <source>
        <dbReference type="EMBL" id="GCF06454.1"/>
    </source>
</evidence>
<reference evidence="2 3" key="1">
    <citation type="submission" date="2019-01" db="EMBL/GenBank/DDBJ databases">
        <title>Draft genome sequence of Dictyobacter sp. Uno17.</title>
        <authorList>
            <person name="Wang C.M."/>
            <person name="Zheng Y."/>
            <person name="Sakai Y."/>
            <person name="Abe K."/>
            <person name="Yokota A."/>
            <person name="Yabe S."/>
        </authorList>
    </citation>
    <scope>NUCLEOTIDE SEQUENCE [LARGE SCALE GENOMIC DNA]</scope>
    <source>
        <strain evidence="2 3">Uno17</strain>
    </source>
</reference>
<gene>
    <name evidence="2" type="ORF">KDI_00180</name>
</gene>
<accession>A0A5A5T626</accession>
<dbReference type="AlphaFoldDB" id="A0A5A5T626"/>
<name>A0A5A5T626_9CHLR</name>
<dbReference type="Gene3D" id="3.30.300.160">
    <property type="entry name" value="Type II secretion system, protein E, N-terminal domain"/>
    <property type="match status" value="1"/>
</dbReference>
<dbReference type="Pfam" id="PF05157">
    <property type="entry name" value="MshEN"/>
    <property type="match status" value="1"/>
</dbReference>
<keyword evidence="3" id="KW-1185">Reference proteome</keyword>
<comment type="caution">
    <text evidence="2">The sequence shown here is derived from an EMBL/GenBank/DDBJ whole genome shotgun (WGS) entry which is preliminary data.</text>
</comment>
<dbReference type="Proteomes" id="UP000322530">
    <property type="component" value="Unassembled WGS sequence"/>
</dbReference>